<feature type="region of interest" description="Disordered" evidence="1">
    <location>
        <begin position="90"/>
        <end position="169"/>
    </location>
</feature>
<proteinExistence type="predicted"/>
<accession>A0A015JMH9</accession>
<gene>
    <name evidence="2" type="ORF">RirG_105370</name>
</gene>
<reference evidence="2 3" key="1">
    <citation type="submission" date="2014-02" db="EMBL/GenBank/DDBJ databases">
        <title>Single nucleus genome sequencing reveals high similarity among nuclei of an endomycorrhizal fungus.</title>
        <authorList>
            <person name="Lin K."/>
            <person name="Geurts R."/>
            <person name="Zhang Z."/>
            <person name="Limpens E."/>
            <person name="Saunders D.G."/>
            <person name="Mu D."/>
            <person name="Pang E."/>
            <person name="Cao H."/>
            <person name="Cha H."/>
            <person name="Lin T."/>
            <person name="Zhou Q."/>
            <person name="Shang Y."/>
            <person name="Li Y."/>
            <person name="Ivanov S."/>
            <person name="Sharma T."/>
            <person name="Velzen R.V."/>
            <person name="Ruijter N.D."/>
            <person name="Aanen D.K."/>
            <person name="Win J."/>
            <person name="Kamoun S."/>
            <person name="Bisseling T."/>
            <person name="Huang S."/>
        </authorList>
    </citation>
    <scope>NUCLEOTIDE SEQUENCE [LARGE SCALE GENOMIC DNA]</scope>
    <source>
        <strain evidence="3">DAOM197198w</strain>
    </source>
</reference>
<keyword evidence="3" id="KW-1185">Reference proteome</keyword>
<comment type="caution">
    <text evidence="2">The sequence shown here is derived from an EMBL/GenBank/DDBJ whole genome shotgun (WGS) entry which is preliminary data.</text>
</comment>
<dbReference type="SUPFAM" id="SSF57850">
    <property type="entry name" value="RING/U-box"/>
    <property type="match status" value="1"/>
</dbReference>
<evidence type="ECO:0000313" key="3">
    <source>
        <dbReference type="Proteomes" id="UP000022910"/>
    </source>
</evidence>
<dbReference type="InterPro" id="IPR013083">
    <property type="entry name" value="Znf_RING/FYVE/PHD"/>
</dbReference>
<dbReference type="Proteomes" id="UP000022910">
    <property type="component" value="Unassembled WGS sequence"/>
</dbReference>
<evidence type="ECO:0000256" key="1">
    <source>
        <dbReference type="SAM" id="MobiDB-lite"/>
    </source>
</evidence>
<dbReference type="AlphaFoldDB" id="A0A015JMH9"/>
<dbReference type="HOGENOM" id="CLU_036112_0_0_1"/>
<evidence type="ECO:0008006" key="4">
    <source>
        <dbReference type="Google" id="ProtNLM"/>
    </source>
</evidence>
<dbReference type="Gene3D" id="3.30.40.10">
    <property type="entry name" value="Zinc/RING finger domain, C3HC4 (zinc finger)"/>
    <property type="match status" value="1"/>
</dbReference>
<sequence>MAPNNLKILAYNILKSLGDDLVKDMKIPELGPCSECNNEILSLNLRPFTTLSCGHTYHRLCIENKILHNAASVCSFPGCGKTIETEAVDTRRDYDSSQSSGTSTITSMLGSGLSLNPLPVKQDRGSNEEEIVTRAINQPTPSSRKRKNNSTSVNNPSKRVKKPVKNEDSRMLKRLVREMSTVSPRTSDLKEREALERASKLGSGKNVFVMEEDARFEVIINYLFFGEGLEKRLVQYNHLEEHEARKKINIEVKDQLPKEVSKAAVRKKIERARKIYDLFFRITDDKNQRIEYIKRIKTFTASSISKLSSENIEYVASQVRMNTNDFK</sequence>
<name>A0A015JMH9_RHIIW</name>
<organism evidence="2 3">
    <name type="scientific">Rhizophagus irregularis (strain DAOM 197198w)</name>
    <name type="common">Glomus intraradices</name>
    <dbReference type="NCBI Taxonomy" id="1432141"/>
    <lineage>
        <taxon>Eukaryota</taxon>
        <taxon>Fungi</taxon>
        <taxon>Fungi incertae sedis</taxon>
        <taxon>Mucoromycota</taxon>
        <taxon>Glomeromycotina</taxon>
        <taxon>Glomeromycetes</taxon>
        <taxon>Glomerales</taxon>
        <taxon>Glomeraceae</taxon>
        <taxon>Rhizophagus</taxon>
    </lineage>
</organism>
<feature type="compositionally biased region" description="Low complexity" evidence="1">
    <location>
        <begin position="96"/>
        <end position="107"/>
    </location>
</feature>
<evidence type="ECO:0000313" key="2">
    <source>
        <dbReference type="EMBL" id="EXX68415.1"/>
    </source>
</evidence>
<dbReference type="OrthoDB" id="2429304at2759"/>
<protein>
    <recommendedName>
        <fullName evidence="4">RING-type domain-containing protein</fullName>
    </recommendedName>
</protein>
<dbReference type="EMBL" id="JEMT01017291">
    <property type="protein sequence ID" value="EXX68415.1"/>
    <property type="molecule type" value="Genomic_DNA"/>
</dbReference>